<dbReference type="Proteomes" id="UP001518925">
    <property type="component" value="Unassembled WGS sequence"/>
</dbReference>
<evidence type="ECO:0000313" key="1">
    <source>
        <dbReference type="EMBL" id="MBM6619197.1"/>
    </source>
</evidence>
<organism evidence="1 2">
    <name type="scientific">Bacillus suaedaesalsae</name>
    <dbReference type="NCBI Taxonomy" id="2810349"/>
    <lineage>
        <taxon>Bacteria</taxon>
        <taxon>Bacillati</taxon>
        <taxon>Bacillota</taxon>
        <taxon>Bacilli</taxon>
        <taxon>Bacillales</taxon>
        <taxon>Bacillaceae</taxon>
        <taxon>Bacillus</taxon>
    </lineage>
</organism>
<reference evidence="1 2" key="1">
    <citation type="submission" date="2021-02" db="EMBL/GenBank/DDBJ databases">
        <title>Bacillus sp. RD4P76, an endophyte from a halophyte.</title>
        <authorList>
            <person name="Sun J.-Q."/>
        </authorList>
    </citation>
    <scope>NUCLEOTIDE SEQUENCE [LARGE SCALE GENOMIC DNA]</scope>
    <source>
        <strain evidence="1 2">RD4P76</strain>
    </source>
</reference>
<keyword evidence="2" id="KW-1185">Reference proteome</keyword>
<dbReference type="RefSeq" id="WP_204204557.1">
    <property type="nucleotide sequence ID" value="NZ_JAFELM010000040.1"/>
</dbReference>
<protein>
    <submittedName>
        <fullName evidence="1">Uncharacterized protein</fullName>
    </submittedName>
</protein>
<sequence length="193" mass="22327">MSKFKFVFRIEDNCNVLEVFKEKLEEYHIWGLLNILVDNVSYFQNLKTSYINEFYRGTSSISQEGITVPIFPFVEAILDSIDQINNGAKKVIISEHTGQISKSIVCEINSETIKFAILNGLFCEDDENTWYDGKKVSKIHSSKISIVDKKNFIEGSIESIKEFLLFLLDKFPGLEEIHQFNKLLKQLKIESRD</sequence>
<gene>
    <name evidence="1" type="ORF">JR050_16155</name>
</gene>
<evidence type="ECO:0000313" key="2">
    <source>
        <dbReference type="Proteomes" id="UP001518925"/>
    </source>
</evidence>
<proteinExistence type="predicted"/>
<name>A0ABS2DLD4_9BACI</name>
<accession>A0ABS2DLD4</accession>
<dbReference type="EMBL" id="JAFELM010000040">
    <property type="protein sequence ID" value="MBM6619197.1"/>
    <property type="molecule type" value="Genomic_DNA"/>
</dbReference>
<comment type="caution">
    <text evidence="1">The sequence shown here is derived from an EMBL/GenBank/DDBJ whole genome shotgun (WGS) entry which is preliminary data.</text>
</comment>